<organism evidence="1 2">
    <name type="scientific">Zoogloea oryzae</name>
    <dbReference type="NCBI Taxonomy" id="310767"/>
    <lineage>
        <taxon>Bacteria</taxon>
        <taxon>Pseudomonadati</taxon>
        <taxon>Pseudomonadota</taxon>
        <taxon>Betaproteobacteria</taxon>
        <taxon>Rhodocyclales</taxon>
        <taxon>Zoogloeaceae</taxon>
        <taxon>Zoogloea</taxon>
    </lineage>
</organism>
<dbReference type="EMBL" id="BSPX01000002">
    <property type="protein sequence ID" value="GLT20807.1"/>
    <property type="molecule type" value="Genomic_DNA"/>
</dbReference>
<evidence type="ECO:0000313" key="1">
    <source>
        <dbReference type="EMBL" id="GLT20807.1"/>
    </source>
</evidence>
<sequence>MQTSAKSPKFRARIRAAWVRRNAPLKSAEYALRLATDAATRTEPGHPDHQRAHRLADRARAAARAIRKPAARFARVAATTAGLALAMTPAHAADDWTDSQLAKAAALATLTAADWSQTRNIARHPSRWHETNPLLGEHPTTATVDRHFIASAVLGAALLHALPSNVRDYALDAGLVLEVGCVANNVRLGIGIKF</sequence>
<dbReference type="RefSeq" id="WP_284186397.1">
    <property type="nucleotide sequence ID" value="NZ_BSPX01000002.1"/>
</dbReference>
<proteinExistence type="predicted"/>
<evidence type="ECO:0000313" key="2">
    <source>
        <dbReference type="Proteomes" id="UP001157167"/>
    </source>
</evidence>
<reference evidence="2" key="1">
    <citation type="journal article" date="2019" name="Int. J. Syst. Evol. Microbiol.">
        <title>The Global Catalogue of Microorganisms (GCM) 10K type strain sequencing project: providing services to taxonomists for standard genome sequencing and annotation.</title>
        <authorList>
            <consortium name="The Broad Institute Genomics Platform"/>
            <consortium name="The Broad Institute Genome Sequencing Center for Infectious Disease"/>
            <person name="Wu L."/>
            <person name="Ma J."/>
        </authorList>
    </citation>
    <scope>NUCLEOTIDE SEQUENCE [LARGE SCALE GENOMIC DNA]</scope>
    <source>
        <strain evidence="2">NBRC 102407</strain>
    </source>
</reference>
<keyword evidence="2" id="KW-1185">Reference proteome</keyword>
<gene>
    <name evidence="1" type="ORF">GCM10007933_02590</name>
</gene>
<comment type="caution">
    <text evidence="1">The sequence shown here is derived from an EMBL/GenBank/DDBJ whole genome shotgun (WGS) entry which is preliminary data.</text>
</comment>
<protein>
    <submittedName>
        <fullName evidence="1">Uncharacterized protein</fullName>
    </submittedName>
</protein>
<dbReference type="Proteomes" id="UP001157167">
    <property type="component" value="Unassembled WGS sequence"/>
</dbReference>
<name>A0ABQ6F6C5_9RHOO</name>
<accession>A0ABQ6F6C5</accession>